<evidence type="ECO:0000259" key="3">
    <source>
        <dbReference type="PROSITE" id="PS51855"/>
    </source>
</evidence>
<comment type="caution">
    <text evidence="4">The sequence shown here is derived from an EMBL/GenBank/DDBJ whole genome shotgun (WGS) entry which is preliminary data.</text>
</comment>
<dbReference type="SUPFAM" id="SSF52335">
    <property type="entry name" value="Methylglyoxal synthase-like"/>
    <property type="match status" value="1"/>
</dbReference>
<organism evidence="4 5">
    <name type="scientific">Meiothermus taiwanensis</name>
    <dbReference type="NCBI Taxonomy" id="172827"/>
    <lineage>
        <taxon>Bacteria</taxon>
        <taxon>Thermotogati</taxon>
        <taxon>Deinococcota</taxon>
        <taxon>Deinococci</taxon>
        <taxon>Thermales</taxon>
        <taxon>Thermaceae</taxon>
        <taxon>Meiothermus</taxon>
    </lineage>
</organism>
<evidence type="ECO:0000256" key="1">
    <source>
        <dbReference type="HAMAP-Rule" id="MF_00549"/>
    </source>
</evidence>
<feature type="active site" description="Proton donor/acceptor" evidence="1 2">
    <location>
        <position position="61"/>
    </location>
</feature>
<dbReference type="EC" id="4.2.3.3" evidence="1"/>
<feature type="binding site" evidence="1">
    <location>
        <position position="88"/>
    </location>
    <ligand>
        <name>substrate</name>
    </ligand>
</feature>
<dbReference type="GO" id="GO:0019242">
    <property type="term" value="P:methylglyoxal biosynthetic process"/>
    <property type="evidence" value="ECO:0007669"/>
    <property type="project" value="UniProtKB-UniRule"/>
</dbReference>
<keyword evidence="1 4" id="KW-0456">Lyase</keyword>
<dbReference type="EMBL" id="QWKX01000078">
    <property type="protein sequence ID" value="RIH75141.1"/>
    <property type="molecule type" value="Genomic_DNA"/>
</dbReference>
<feature type="domain" description="MGS-like" evidence="3">
    <location>
        <begin position="1"/>
        <end position="133"/>
    </location>
</feature>
<dbReference type="SMART" id="SM00851">
    <property type="entry name" value="MGS"/>
    <property type="match status" value="1"/>
</dbReference>
<gene>
    <name evidence="1 4" type="primary">mgsA</name>
    <name evidence="4" type="ORF">Mcate_02382</name>
</gene>
<dbReference type="NCBIfam" id="TIGR00160">
    <property type="entry name" value="MGSA"/>
    <property type="match status" value="1"/>
</dbReference>
<name>A0A399DY58_9DEIN</name>
<feature type="binding site" evidence="1">
    <location>
        <position position="9"/>
    </location>
    <ligand>
        <name>substrate</name>
    </ligand>
</feature>
<comment type="similarity">
    <text evidence="1">Belongs to the methylglyoxal synthase family.</text>
</comment>
<dbReference type="OrthoDB" id="9787147at2"/>
<dbReference type="PROSITE" id="PS01335">
    <property type="entry name" value="METHYLGLYOXAL_SYNTH"/>
    <property type="match status" value="1"/>
</dbReference>
<dbReference type="PIRSF" id="PIRSF006614">
    <property type="entry name" value="Methylglyox_syn"/>
    <property type="match status" value="1"/>
</dbReference>
<dbReference type="HAMAP" id="MF_00549">
    <property type="entry name" value="Methylglyoxal_synth"/>
    <property type="match status" value="1"/>
</dbReference>
<accession>A0A399DY58</accession>
<dbReference type="Gene3D" id="3.40.50.1380">
    <property type="entry name" value="Methylglyoxal synthase-like domain"/>
    <property type="match status" value="1"/>
</dbReference>
<dbReference type="NCBIfam" id="NF003559">
    <property type="entry name" value="PRK05234.1"/>
    <property type="match status" value="1"/>
</dbReference>
<evidence type="ECO:0000256" key="2">
    <source>
        <dbReference type="PIRSR" id="PIRSR006614-1"/>
    </source>
</evidence>
<dbReference type="AlphaFoldDB" id="A0A399DY58"/>
<reference evidence="4 5" key="1">
    <citation type="submission" date="2018-08" db="EMBL/GenBank/DDBJ databases">
        <title>Meiothermus cateniformans JCM 15151 genome sequencing project.</title>
        <authorList>
            <person name="Da Costa M.S."/>
            <person name="Albuquerque L."/>
            <person name="Raposo P."/>
            <person name="Froufe H.J.C."/>
            <person name="Barroso C.S."/>
            <person name="Egas C."/>
        </authorList>
    </citation>
    <scope>NUCLEOTIDE SEQUENCE [LARGE SCALE GENOMIC DNA]</scope>
    <source>
        <strain evidence="4 5">JCM 15151</strain>
    </source>
</reference>
<dbReference type="PROSITE" id="PS51855">
    <property type="entry name" value="MGS"/>
    <property type="match status" value="1"/>
</dbReference>
<evidence type="ECO:0000313" key="4">
    <source>
        <dbReference type="EMBL" id="RIH75141.1"/>
    </source>
</evidence>
<dbReference type="Pfam" id="PF02142">
    <property type="entry name" value="MGS"/>
    <property type="match status" value="1"/>
</dbReference>
<dbReference type="GO" id="GO:0005829">
    <property type="term" value="C:cytosol"/>
    <property type="evidence" value="ECO:0007669"/>
    <property type="project" value="TreeGrafter"/>
</dbReference>
<dbReference type="Proteomes" id="UP000266089">
    <property type="component" value="Unassembled WGS sequence"/>
</dbReference>
<evidence type="ECO:0000313" key="5">
    <source>
        <dbReference type="Proteomes" id="UP000266089"/>
    </source>
</evidence>
<dbReference type="GO" id="GO:0008929">
    <property type="term" value="F:methylglyoxal synthase activity"/>
    <property type="evidence" value="ECO:0007669"/>
    <property type="project" value="UniProtKB-UniRule"/>
</dbReference>
<feature type="binding site" evidence="1">
    <location>
        <begin position="35"/>
        <end position="38"/>
    </location>
    <ligand>
        <name>substrate</name>
    </ligand>
</feature>
<feature type="binding site" evidence="1">
    <location>
        <begin position="55"/>
        <end position="56"/>
    </location>
    <ligand>
        <name>substrate</name>
    </ligand>
</feature>
<sequence>MKALALIAHDGKKADMVSFAKDHKDLLARFPLVATGTTGRMLQEKAGLAVTRLLSGPLGGDQQIGAMVAEDKVLAVIFLRDPLQAQPHEPDVQALMRVCDVHNVPLATNLTAAEAVLAWLQSELSANERQENR</sequence>
<feature type="binding site" evidence="1">
    <location>
        <position position="13"/>
    </location>
    <ligand>
        <name>substrate</name>
    </ligand>
</feature>
<dbReference type="InterPro" id="IPR036914">
    <property type="entry name" value="MGS-like_dom_sf"/>
</dbReference>
<dbReference type="PANTHER" id="PTHR30492:SF0">
    <property type="entry name" value="METHYLGLYOXAL SYNTHASE"/>
    <property type="match status" value="1"/>
</dbReference>
<protein>
    <recommendedName>
        <fullName evidence="1">Methylglyoxal synthase</fullName>
        <shortName evidence="1">MGS</shortName>
        <ecNumber evidence="1">4.2.3.3</ecNumber>
    </recommendedName>
</protein>
<dbReference type="RefSeq" id="WP_027887427.1">
    <property type="nucleotide sequence ID" value="NZ_JBHSXZ010000029.1"/>
</dbReference>
<dbReference type="CDD" id="cd01422">
    <property type="entry name" value="MGS"/>
    <property type="match status" value="1"/>
</dbReference>
<comment type="catalytic activity">
    <reaction evidence="1">
        <text>dihydroxyacetone phosphate = methylglyoxal + phosphate</text>
        <dbReference type="Rhea" id="RHEA:17937"/>
        <dbReference type="ChEBI" id="CHEBI:17158"/>
        <dbReference type="ChEBI" id="CHEBI:43474"/>
        <dbReference type="ChEBI" id="CHEBI:57642"/>
        <dbReference type="EC" id="4.2.3.3"/>
    </reaction>
</comment>
<dbReference type="InterPro" id="IPR004363">
    <property type="entry name" value="Methylgl_synth"/>
</dbReference>
<dbReference type="PANTHER" id="PTHR30492">
    <property type="entry name" value="METHYLGLYOXAL SYNTHASE"/>
    <property type="match status" value="1"/>
</dbReference>
<dbReference type="InterPro" id="IPR018148">
    <property type="entry name" value="Methylglyoxal_synth_AS"/>
</dbReference>
<comment type="function">
    <text evidence="1">Catalyzes the formation of methylglyoxal from dihydroxyacetone phosphate.</text>
</comment>
<dbReference type="InterPro" id="IPR011607">
    <property type="entry name" value="MGS-like_dom"/>
</dbReference>
<proteinExistence type="inferred from homology"/>